<organism evidence="15 16">
    <name type="scientific">Methanosarcina barkeri CM1</name>
    <dbReference type="NCBI Taxonomy" id="796385"/>
    <lineage>
        <taxon>Archaea</taxon>
        <taxon>Methanobacteriati</taxon>
        <taxon>Methanobacteriota</taxon>
        <taxon>Stenosarchaea group</taxon>
        <taxon>Methanomicrobia</taxon>
        <taxon>Methanosarcinales</taxon>
        <taxon>Methanosarcinaceae</taxon>
        <taxon>Methanosarcina</taxon>
    </lineage>
</organism>
<dbReference type="InterPro" id="IPR006311">
    <property type="entry name" value="TAT_signal"/>
</dbReference>
<dbReference type="EMBL" id="CP008746">
    <property type="protein sequence ID" value="AKJ38732.1"/>
    <property type="molecule type" value="Genomic_DNA"/>
</dbReference>
<dbReference type="Pfam" id="PF01058">
    <property type="entry name" value="Oxidored_q6"/>
    <property type="match status" value="1"/>
</dbReference>
<dbReference type="GO" id="GO:0009375">
    <property type="term" value="C:ferredoxin hydrogenase complex"/>
    <property type="evidence" value="ECO:0007669"/>
    <property type="project" value="InterPro"/>
</dbReference>
<keyword evidence="8" id="KW-0560">Oxidoreductase</keyword>
<keyword evidence="6" id="KW-0479">Metal-binding</keyword>
<dbReference type="InterPro" id="IPR037024">
    <property type="entry name" value="NiFe_Hase_small_N_sf"/>
</dbReference>
<dbReference type="PROSITE" id="PS51318">
    <property type="entry name" value="TAT"/>
    <property type="match status" value="1"/>
</dbReference>
<dbReference type="AlphaFoldDB" id="A0A0G3CI09"/>
<dbReference type="InterPro" id="IPR006137">
    <property type="entry name" value="NADH_UbQ_OxRdtase-like_20kDa"/>
</dbReference>
<dbReference type="Proteomes" id="UP000035331">
    <property type="component" value="Chromosome"/>
</dbReference>
<dbReference type="PATRIC" id="fig|796385.3.peg.2120"/>
<evidence type="ECO:0000256" key="9">
    <source>
        <dbReference type="ARBA" id="ARBA00023004"/>
    </source>
</evidence>
<evidence type="ECO:0000256" key="5">
    <source>
        <dbReference type="ARBA" id="ARBA00022485"/>
    </source>
</evidence>
<keyword evidence="7" id="KW-0732">Signal</keyword>
<evidence type="ECO:0000313" key="15">
    <source>
        <dbReference type="EMBL" id="AKJ38732.1"/>
    </source>
</evidence>
<keyword evidence="10" id="KW-0411">Iron-sulfur</keyword>
<dbReference type="InterPro" id="IPR001821">
    <property type="entry name" value="NiFe_hydrogenase_ssu"/>
</dbReference>
<feature type="compositionally biased region" description="Basic and acidic residues" evidence="12">
    <location>
        <begin position="397"/>
        <end position="465"/>
    </location>
</feature>
<gene>
    <name evidence="15" type="ORF">MCM1_1700</name>
</gene>
<dbReference type="Pfam" id="PF14720">
    <property type="entry name" value="NiFe_hyd_SSU_C"/>
    <property type="match status" value="1"/>
</dbReference>
<feature type="domain" description="Cytochrome-c3 hydrogenase C-terminal" evidence="14">
    <location>
        <begin position="271"/>
        <end position="346"/>
    </location>
</feature>
<evidence type="ECO:0000256" key="2">
    <source>
        <dbReference type="ARBA" id="ARBA00001966"/>
    </source>
</evidence>
<evidence type="ECO:0000256" key="3">
    <source>
        <dbReference type="ARBA" id="ARBA00004196"/>
    </source>
</evidence>
<feature type="region of interest" description="Disordered" evidence="12">
    <location>
        <begin position="383"/>
        <end position="465"/>
    </location>
</feature>
<evidence type="ECO:0000259" key="14">
    <source>
        <dbReference type="Pfam" id="PF14720"/>
    </source>
</evidence>
<reference evidence="15 16" key="2">
    <citation type="journal article" date="2015" name="Stand. Genomic Sci.">
        <title>The complete genome sequence of the rumen methanogen Methanosarcina barkeri CM1.</title>
        <authorList>
            <person name="Lambie S.C."/>
            <person name="Kelly W.J."/>
            <person name="Leahy S.C."/>
            <person name="Li D."/>
            <person name="Reilly K."/>
            <person name="McAllister T.A."/>
            <person name="Valle E.R."/>
            <person name="Attwood G.T."/>
            <person name="Altermann E."/>
        </authorList>
    </citation>
    <scope>NUCLEOTIDE SEQUENCE [LARGE SCALE GENOMIC DNA]</scope>
    <source>
        <strain evidence="15 16">CM1</strain>
    </source>
</reference>
<dbReference type="RefSeq" id="WP_238985658.1">
    <property type="nucleotide sequence ID" value="NZ_CP008746.1"/>
</dbReference>
<dbReference type="SUPFAM" id="SSF56770">
    <property type="entry name" value="HydA/Nqo6-like"/>
    <property type="match status" value="1"/>
</dbReference>
<accession>A0A0G3CI09</accession>
<dbReference type="GO" id="GO:0051538">
    <property type="term" value="F:3 iron, 4 sulfur cluster binding"/>
    <property type="evidence" value="ECO:0007669"/>
    <property type="project" value="UniProtKB-KW"/>
</dbReference>
<evidence type="ECO:0000313" key="16">
    <source>
        <dbReference type="Proteomes" id="UP000035331"/>
    </source>
</evidence>
<name>A0A0G3CI09_METBA</name>
<dbReference type="GO" id="GO:0046872">
    <property type="term" value="F:metal ion binding"/>
    <property type="evidence" value="ECO:0007669"/>
    <property type="project" value="UniProtKB-KW"/>
</dbReference>
<keyword evidence="9" id="KW-0408">Iron</keyword>
<dbReference type="GO" id="GO:0044569">
    <property type="term" value="C:[Ni-Fe] hydrogenase complex"/>
    <property type="evidence" value="ECO:0007669"/>
    <property type="project" value="TreeGrafter"/>
</dbReference>
<dbReference type="GeneID" id="24885397"/>
<evidence type="ECO:0000256" key="7">
    <source>
        <dbReference type="ARBA" id="ARBA00022729"/>
    </source>
</evidence>
<dbReference type="GO" id="GO:0016020">
    <property type="term" value="C:membrane"/>
    <property type="evidence" value="ECO:0007669"/>
    <property type="project" value="TreeGrafter"/>
</dbReference>
<comment type="subcellular location">
    <subcellularLocation>
        <location evidence="3">Cell envelope</location>
    </subcellularLocation>
</comment>
<keyword evidence="5" id="KW-0004">4Fe-4S</keyword>
<dbReference type="GO" id="GO:0051539">
    <property type="term" value="F:4 iron, 4 sulfur cluster binding"/>
    <property type="evidence" value="ECO:0007669"/>
    <property type="project" value="UniProtKB-KW"/>
</dbReference>
<evidence type="ECO:0000256" key="8">
    <source>
        <dbReference type="ARBA" id="ARBA00023002"/>
    </source>
</evidence>
<evidence type="ECO:0000256" key="11">
    <source>
        <dbReference type="ARBA" id="ARBA00023291"/>
    </source>
</evidence>
<dbReference type="InterPro" id="IPR037148">
    <property type="entry name" value="NiFe-Hase_small_C_sf"/>
</dbReference>
<dbReference type="Gene3D" id="4.10.480.10">
    <property type="entry name" value="Cytochrome-c3 hydrogenase, C-terminal domain"/>
    <property type="match status" value="1"/>
</dbReference>
<sequence length="465" mass="51169">MGGSRTDNDDLLEKFKNLDFMKMDRRTFIKAVGALGASLFLQTYKNDIAKALEFSETKVVWLHGVMDSGCTISMLDGGSPDIVEFLQEYNLKLLYHEVLMMQQGIFVDGKLANTSDLNSEIVLDDILEKEKGYVLVSEGAISNGPEGSGKYLMLGGRTYKEIYAKAAKNALAIVAIGNCATNGGVNSAKSDIVELMDPRGVAFTMEDASKGILDLLGIEKPVINLTGCPTHPDWVFLTIGAVVLGKIKIPDDLPYVLDHWKRPKVFFPPDHVIHDNCSRRGYYDRGEFELTVGGPKCLWKLGCKGPYTHADCATRHWNGHLNFCPQAGSPCIGCVQPGFPDSTRPFFVEIEKTGIVGTNINTVAGVAIGGALLAAGAHAVRRTAMKRPEDEEGFAEETTHEETTHEETTHEETTHEETTHEETTHEETTHEETTHEETTHEETTHEETTHEETGEKTIEEAGGEK</sequence>
<reference evidence="16" key="1">
    <citation type="submission" date="2014-06" db="EMBL/GenBank/DDBJ databases">
        <title>The complete genome sequence of Methanosarcina barkeri CM1.</title>
        <authorList>
            <consortium name="Pastoral Greenhouse Gas Research Consortium"/>
            <person name="Lambie S.C."/>
            <person name="Leahy S.C."/>
            <person name="Kelly W.J."/>
            <person name="Li D."/>
            <person name="Reilly K."/>
            <person name="Attwood G.T."/>
            <person name="Altermann E."/>
        </authorList>
    </citation>
    <scope>NUCLEOTIDE SEQUENCE [LARGE SCALE GENOMIC DNA]</scope>
    <source>
        <strain evidence="16">CM1</strain>
    </source>
</reference>
<protein>
    <submittedName>
        <fullName evidence="15">Methanophenazine-reducing hydrogenase small subunit</fullName>
    </submittedName>
</protein>
<feature type="domain" description="NADH:ubiquinone oxidoreductase-like 20kDa subunit" evidence="13">
    <location>
        <begin position="68"/>
        <end position="240"/>
    </location>
</feature>
<dbReference type="PANTHER" id="PTHR30013">
    <property type="entry name" value="NIFE / NIFESE HYDROGENASE SMALL SUBUNIT FAMILY MEMBER"/>
    <property type="match status" value="1"/>
</dbReference>
<dbReference type="InterPro" id="IPR027394">
    <property type="entry name" value="Cytochrome-c3_hydrogenase_C"/>
</dbReference>
<comment type="similarity">
    <text evidence="4">Belongs to the [NiFe]/[NiFeSe] hydrogenase small subunit family.</text>
</comment>
<proteinExistence type="inferred from homology"/>
<evidence type="ECO:0000256" key="1">
    <source>
        <dbReference type="ARBA" id="ARBA00001927"/>
    </source>
</evidence>
<evidence type="ECO:0000256" key="4">
    <source>
        <dbReference type="ARBA" id="ARBA00006605"/>
    </source>
</evidence>
<comment type="cofactor">
    <cofactor evidence="2">
        <name>[4Fe-4S] cluster</name>
        <dbReference type="ChEBI" id="CHEBI:49883"/>
    </cofactor>
</comment>
<evidence type="ECO:0000256" key="6">
    <source>
        <dbReference type="ARBA" id="ARBA00022723"/>
    </source>
</evidence>
<comment type="cofactor">
    <cofactor evidence="1">
        <name>[3Fe-4S] cluster</name>
        <dbReference type="ChEBI" id="CHEBI:21137"/>
    </cofactor>
</comment>
<dbReference type="GO" id="GO:0009061">
    <property type="term" value="P:anaerobic respiration"/>
    <property type="evidence" value="ECO:0007669"/>
    <property type="project" value="TreeGrafter"/>
</dbReference>
<keyword evidence="11" id="KW-0003">3Fe-4S</keyword>
<dbReference type="PANTHER" id="PTHR30013:SF7">
    <property type="entry name" value="HYDROGENASE-2 SMALL CHAIN"/>
    <property type="match status" value="1"/>
</dbReference>
<evidence type="ECO:0000256" key="10">
    <source>
        <dbReference type="ARBA" id="ARBA00023014"/>
    </source>
</evidence>
<dbReference type="Gene3D" id="3.40.50.700">
    <property type="entry name" value="NADH:ubiquinone oxidoreductase-like, 20kDa subunit"/>
    <property type="match status" value="1"/>
</dbReference>
<dbReference type="GO" id="GO:0009055">
    <property type="term" value="F:electron transfer activity"/>
    <property type="evidence" value="ECO:0007669"/>
    <property type="project" value="TreeGrafter"/>
</dbReference>
<evidence type="ECO:0000259" key="13">
    <source>
        <dbReference type="Pfam" id="PF01058"/>
    </source>
</evidence>
<dbReference type="GO" id="GO:0008901">
    <property type="term" value="F:ferredoxin hydrogenase activity"/>
    <property type="evidence" value="ECO:0007669"/>
    <property type="project" value="InterPro"/>
</dbReference>
<evidence type="ECO:0000256" key="12">
    <source>
        <dbReference type="SAM" id="MobiDB-lite"/>
    </source>
</evidence>